<evidence type="ECO:0000313" key="11">
    <source>
        <dbReference type="Proteomes" id="UP000008674"/>
    </source>
</evidence>
<feature type="transmembrane region" description="Helical" evidence="9">
    <location>
        <begin position="296"/>
        <end position="316"/>
    </location>
</feature>
<dbReference type="GO" id="GO:0016780">
    <property type="term" value="F:phosphotransferase activity, for other substituted phosphate groups"/>
    <property type="evidence" value="ECO:0007669"/>
    <property type="project" value="InterPro"/>
</dbReference>
<keyword evidence="11" id="KW-1185">Reference proteome</keyword>
<dbReference type="GO" id="GO:0071555">
    <property type="term" value="P:cell wall organization"/>
    <property type="evidence" value="ECO:0007669"/>
    <property type="project" value="TreeGrafter"/>
</dbReference>
<organism evidence="10 11">
    <name type="scientific">Salinibacter ruber (strain DSM 13855 / M31)</name>
    <dbReference type="NCBI Taxonomy" id="309807"/>
    <lineage>
        <taxon>Bacteria</taxon>
        <taxon>Pseudomonadati</taxon>
        <taxon>Rhodothermota</taxon>
        <taxon>Rhodothermia</taxon>
        <taxon>Rhodothermales</taxon>
        <taxon>Salinibacteraceae</taxon>
        <taxon>Salinibacter</taxon>
    </lineage>
</organism>
<evidence type="ECO:0000313" key="10">
    <source>
        <dbReference type="EMBL" id="ABC44638.1"/>
    </source>
</evidence>
<evidence type="ECO:0000256" key="6">
    <source>
        <dbReference type="ARBA" id="ARBA00023136"/>
    </source>
</evidence>
<evidence type="ECO:0000256" key="8">
    <source>
        <dbReference type="SAM" id="MobiDB-lite"/>
    </source>
</evidence>
<dbReference type="GO" id="GO:0044038">
    <property type="term" value="P:cell wall macromolecule biosynthetic process"/>
    <property type="evidence" value="ECO:0007669"/>
    <property type="project" value="TreeGrafter"/>
</dbReference>
<dbReference type="InterPro" id="IPR000715">
    <property type="entry name" value="Glycosyl_transferase_4"/>
</dbReference>
<comment type="cofactor">
    <cofactor evidence="7">
        <name>Mg(2+)</name>
        <dbReference type="ChEBI" id="CHEBI:18420"/>
    </cofactor>
</comment>
<dbReference type="PANTHER" id="PTHR22926">
    <property type="entry name" value="PHOSPHO-N-ACETYLMURAMOYL-PENTAPEPTIDE-TRANSFERASE"/>
    <property type="match status" value="1"/>
</dbReference>
<dbReference type="EnsemblBacteria" id="ABC44638">
    <property type="protein sequence ID" value="ABC44638"/>
    <property type="gene ID" value="SRU_0621"/>
</dbReference>
<dbReference type="CDD" id="cd06853">
    <property type="entry name" value="GT_WecA_like"/>
    <property type="match status" value="1"/>
</dbReference>
<evidence type="ECO:0000256" key="5">
    <source>
        <dbReference type="ARBA" id="ARBA00022989"/>
    </source>
</evidence>
<evidence type="ECO:0000256" key="1">
    <source>
        <dbReference type="ARBA" id="ARBA00004651"/>
    </source>
</evidence>
<dbReference type="HOGENOM" id="CLU_448859_0_0_10"/>
<feature type="transmembrane region" description="Helical" evidence="9">
    <location>
        <begin position="270"/>
        <end position="290"/>
    </location>
</feature>
<dbReference type="PATRIC" id="fig|309807.25.peg.638"/>
<feature type="binding site" evidence="7">
    <location>
        <position position="193"/>
    </location>
    <ligand>
        <name>Mg(2+)</name>
        <dbReference type="ChEBI" id="CHEBI:18420"/>
    </ligand>
</feature>
<evidence type="ECO:0000256" key="4">
    <source>
        <dbReference type="ARBA" id="ARBA00022692"/>
    </source>
</evidence>
<feature type="transmembrane region" description="Helical" evidence="9">
    <location>
        <begin position="189"/>
        <end position="210"/>
    </location>
</feature>
<feature type="transmembrane region" description="Helical" evidence="9">
    <location>
        <begin position="446"/>
        <end position="469"/>
    </location>
</feature>
<dbReference type="InterPro" id="IPR029063">
    <property type="entry name" value="SAM-dependent_MTases_sf"/>
</dbReference>
<name>Q2S4W9_SALRD</name>
<keyword evidence="4 9" id="KW-0812">Transmembrane</keyword>
<evidence type="ECO:0000256" key="2">
    <source>
        <dbReference type="ARBA" id="ARBA00022475"/>
    </source>
</evidence>
<keyword evidence="5 9" id="KW-1133">Transmembrane helix</keyword>
<dbReference type="eggNOG" id="COG1086">
    <property type="taxonomic scope" value="Bacteria"/>
</dbReference>
<evidence type="ECO:0000256" key="7">
    <source>
        <dbReference type="PIRSR" id="PIRSR600715-1"/>
    </source>
</evidence>
<dbReference type="AlphaFoldDB" id="Q2S4W9"/>
<dbReference type="Proteomes" id="UP000008674">
    <property type="component" value="Chromosome"/>
</dbReference>
<evidence type="ECO:0000256" key="3">
    <source>
        <dbReference type="ARBA" id="ARBA00022679"/>
    </source>
</evidence>
<dbReference type="PROSITE" id="PS01348">
    <property type="entry name" value="MRAY_2"/>
    <property type="match status" value="1"/>
</dbReference>
<dbReference type="SUPFAM" id="SSF53335">
    <property type="entry name" value="S-adenosyl-L-methionine-dependent methyltransferases"/>
    <property type="match status" value="1"/>
</dbReference>
<feature type="transmembrane region" description="Helical" evidence="9">
    <location>
        <begin position="216"/>
        <end position="239"/>
    </location>
</feature>
<keyword evidence="7" id="KW-0479">Metal-binding</keyword>
<feature type="transmembrane region" description="Helical" evidence="9">
    <location>
        <begin position="351"/>
        <end position="372"/>
    </location>
</feature>
<evidence type="ECO:0000256" key="9">
    <source>
        <dbReference type="SAM" id="Phobius"/>
    </source>
</evidence>
<feature type="region of interest" description="Disordered" evidence="8">
    <location>
        <begin position="583"/>
        <end position="608"/>
    </location>
</feature>
<dbReference type="Pfam" id="PF13727">
    <property type="entry name" value="CoA_binding_3"/>
    <property type="match status" value="1"/>
</dbReference>
<dbReference type="InterPro" id="IPR018480">
    <property type="entry name" value="PNAcMuramoyl-5peptid_Trfase_CS"/>
</dbReference>
<dbReference type="GO" id="GO:0005886">
    <property type="term" value="C:plasma membrane"/>
    <property type="evidence" value="ECO:0007669"/>
    <property type="project" value="UniProtKB-SubCell"/>
</dbReference>
<sequence length="608" mass="63116">MGVALLAALGLTPVVKRIARWNGQVDWPSDDRWHDRPVALMGGVAIVGAVALGMAVAGTGAFPWPVWIGASALFALGLTDDLWGVRPEAKVLTQVLATAAVLYAGHEFWRGGPVWASIPLTFLWVIGITNALNLIDGIDGLAASVTAIAAGALALLSVALGNLALAAVMLALAGAAIGFLVYNIPPASVFMGDCGSLVLGYLLSVGALGVQGGGGPVVGTLVPIAVMAVPIFDTTFVTVTRVLRGRSVTDGGTDHVHHRLIKLGASEGQALALLSGMSAAFGGVALSALWMQRLLALAVAALLLVLVTVVGVYLATMGGGRLAGVSSSESGMTARFGALMRTYAGGASWKSVAGLLADLLVVGAAFVVAAYLRYGGAPPPDWSAVMLEILPAVIGAKLLVFYTFGLYEGIWRHAGTPEVVRLAGASGTASVIVWVGLVTVKGPAALAPSILILDWLVTTIGIGGARFAFRALRQYAAAHRDGGRRVLIYGSDPDGILLLRHLRQHPELGRTVVGLLDENSVRHGYRMQGVEVLGAPDDLPDICSDHDVEEVIVPLKAVSKEERSRIREQCAAAGVDCQYFDPTIRPAPETSTSPLTDNGRGEEKILSP</sequence>
<feature type="transmembrane region" description="Helical" evidence="9">
    <location>
        <begin position="164"/>
        <end position="182"/>
    </location>
</feature>
<dbReference type="GO" id="GO:0046872">
    <property type="term" value="F:metal ion binding"/>
    <property type="evidence" value="ECO:0007669"/>
    <property type="project" value="UniProtKB-KW"/>
</dbReference>
<dbReference type="Pfam" id="PF00953">
    <property type="entry name" value="Glycos_transf_4"/>
    <property type="match status" value="1"/>
</dbReference>
<keyword evidence="7" id="KW-0460">Magnesium</keyword>
<dbReference type="STRING" id="309807.SRU_0621"/>
<feature type="transmembrane region" description="Helical" evidence="9">
    <location>
        <begin position="419"/>
        <end position="440"/>
    </location>
</feature>
<dbReference type="eggNOG" id="COG0472">
    <property type="taxonomic scope" value="Bacteria"/>
</dbReference>
<accession>Q2S4W9</accession>
<dbReference type="OrthoDB" id="9783652at2"/>
<dbReference type="GO" id="GO:0009103">
    <property type="term" value="P:lipopolysaccharide biosynthetic process"/>
    <property type="evidence" value="ECO:0007669"/>
    <property type="project" value="TreeGrafter"/>
</dbReference>
<feature type="transmembrane region" description="Helical" evidence="9">
    <location>
        <begin position="384"/>
        <end position="407"/>
    </location>
</feature>
<gene>
    <name evidence="10" type="ordered locus">SRU_0621</name>
</gene>
<feature type="transmembrane region" description="Helical" evidence="9">
    <location>
        <begin position="115"/>
        <end position="134"/>
    </location>
</feature>
<dbReference type="Gene3D" id="3.40.50.720">
    <property type="entry name" value="NAD(P)-binding Rossmann-like Domain"/>
    <property type="match status" value="1"/>
</dbReference>
<protein>
    <submittedName>
        <fullName evidence="10">Probable glycosyltransferase</fullName>
    </submittedName>
</protein>
<keyword evidence="2" id="KW-1003">Cell membrane</keyword>
<keyword evidence="3" id="KW-0808">Transferase</keyword>
<feature type="transmembrane region" description="Helical" evidence="9">
    <location>
        <begin position="141"/>
        <end position="158"/>
    </location>
</feature>
<keyword evidence="6 9" id="KW-0472">Membrane</keyword>
<proteinExistence type="predicted"/>
<dbReference type="KEGG" id="sru:SRU_0621"/>
<feature type="transmembrane region" description="Helical" evidence="9">
    <location>
        <begin position="40"/>
        <end position="70"/>
    </location>
</feature>
<feature type="compositionally biased region" description="Basic and acidic residues" evidence="8">
    <location>
        <begin position="599"/>
        <end position="608"/>
    </location>
</feature>
<feature type="binding site" evidence="7">
    <location>
        <position position="133"/>
    </location>
    <ligand>
        <name>Mg(2+)</name>
        <dbReference type="ChEBI" id="CHEBI:18420"/>
    </ligand>
</feature>
<comment type="subcellular location">
    <subcellularLocation>
        <location evidence="1">Cell membrane</location>
        <topology evidence="1">Multi-pass membrane protein</topology>
    </subcellularLocation>
</comment>
<reference evidence="10 11" key="1">
    <citation type="journal article" date="2005" name="Proc. Natl. Acad. Sci. U.S.A.">
        <title>The genome of Salinibacter ruber: convergence and gene exchange among hyperhalophilic bacteria and archaea.</title>
        <authorList>
            <person name="Mongodin E.F."/>
            <person name="Nelson K.E."/>
            <person name="Daugherty S."/>
            <person name="Deboy R.T."/>
            <person name="Wister J."/>
            <person name="Khouri H."/>
            <person name="Weidman J."/>
            <person name="Walsh D.A."/>
            <person name="Papke R.T."/>
            <person name="Sanchez Perez G."/>
            <person name="Sharma A.K."/>
            <person name="Nesbo C.L."/>
            <person name="MacLeod D."/>
            <person name="Bapteste E."/>
            <person name="Doolittle W.F."/>
            <person name="Charlebois R.L."/>
            <person name="Legault B."/>
            <person name="Rodriguez-Valera F."/>
        </authorList>
    </citation>
    <scope>NUCLEOTIDE SEQUENCE [LARGE SCALE GENOMIC DNA]</scope>
    <source>
        <strain evidence="11">DSM 13855 / CECT 5946 / M31</strain>
    </source>
</reference>
<dbReference type="PANTHER" id="PTHR22926:SF3">
    <property type="entry name" value="UNDECAPRENYL-PHOSPHATE ALPHA-N-ACETYLGLUCOSAMINYL 1-PHOSPHATE TRANSFERASE"/>
    <property type="match status" value="1"/>
</dbReference>
<dbReference type="EMBL" id="CP000159">
    <property type="protein sequence ID" value="ABC44638.1"/>
    <property type="molecule type" value="Genomic_DNA"/>
</dbReference>